<evidence type="ECO:0000313" key="2">
    <source>
        <dbReference type="EMBL" id="SHJ19343.1"/>
    </source>
</evidence>
<feature type="compositionally biased region" description="Basic and acidic residues" evidence="1">
    <location>
        <begin position="16"/>
        <end position="27"/>
    </location>
</feature>
<accession>A0A1M6HB52</accession>
<keyword evidence="3" id="KW-1185">Reference proteome</keyword>
<dbReference type="Proteomes" id="UP000184292">
    <property type="component" value="Unassembled WGS sequence"/>
</dbReference>
<evidence type="ECO:0000256" key="1">
    <source>
        <dbReference type="SAM" id="MobiDB-lite"/>
    </source>
</evidence>
<dbReference type="InterPro" id="IPR021553">
    <property type="entry name" value="DUF3008"/>
</dbReference>
<dbReference type="OrthoDB" id="199153at2"/>
<gene>
    <name evidence="2" type="ORF">SAMN05444417_3128</name>
</gene>
<organism evidence="2 3">
    <name type="scientific">Wenxinia saemankumensis</name>
    <dbReference type="NCBI Taxonomy" id="1447782"/>
    <lineage>
        <taxon>Bacteria</taxon>
        <taxon>Pseudomonadati</taxon>
        <taxon>Pseudomonadota</taxon>
        <taxon>Alphaproteobacteria</taxon>
        <taxon>Rhodobacterales</taxon>
        <taxon>Roseobacteraceae</taxon>
        <taxon>Wenxinia</taxon>
    </lineage>
</organism>
<dbReference type="EMBL" id="FQYO01000006">
    <property type="protein sequence ID" value="SHJ19343.1"/>
    <property type="molecule type" value="Genomic_DNA"/>
</dbReference>
<name>A0A1M6HB52_9RHOB</name>
<reference evidence="2 3" key="1">
    <citation type="submission" date="2016-11" db="EMBL/GenBank/DDBJ databases">
        <authorList>
            <person name="Jaros S."/>
            <person name="Januszkiewicz K."/>
            <person name="Wedrychowicz H."/>
        </authorList>
    </citation>
    <scope>NUCLEOTIDE SEQUENCE [LARGE SCALE GENOMIC DNA]</scope>
    <source>
        <strain evidence="2 3">DSM 100565</strain>
    </source>
</reference>
<dbReference type="Pfam" id="PF11450">
    <property type="entry name" value="DUF3008"/>
    <property type="match status" value="1"/>
</dbReference>
<evidence type="ECO:0000313" key="3">
    <source>
        <dbReference type="Proteomes" id="UP000184292"/>
    </source>
</evidence>
<proteinExistence type="predicted"/>
<protein>
    <submittedName>
        <fullName evidence="2">Protein of unknwon function</fullName>
    </submittedName>
</protein>
<feature type="region of interest" description="Disordered" evidence="1">
    <location>
        <begin position="1"/>
        <end position="27"/>
    </location>
</feature>
<dbReference type="AlphaFoldDB" id="A0A1M6HB52"/>
<sequence>MLAQNPQQHRAARQALDAKRGRMDPRKLNGQARELFDVLTEGELEEYAWGVIPA</sequence>
<dbReference type="RefSeq" id="WP_083601424.1">
    <property type="nucleotide sequence ID" value="NZ_FQYO01000006.1"/>
</dbReference>